<evidence type="ECO:0000256" key="5">
    <source>
        <dbReference type="ARBA" id="ARBA00023315"/>
    </source>
</evidence>
<dbReference type="InterPro" id="IPR040409">
    <property type="entry name" value="PCS-like"/>
</dbReference>
<dbReference type="Gene3D" id="3.90.70.30">
    <property type="entry name" value="Phytochelatin synthase, N-terminal domain"/>
    <property type="match status" value="1"/>
</dbReference>
<dbReference type="FunFam" id="3.90.70.30:FF:000001">
    <property type="entry name" value="Glutathione gamma-glutamylcysteinyltransferase 1"/>
    <property type="match status" value="1"/>
</dbReference>
<keyword evidence="2" id="KW-0104">Cadmium</keyword>
<reference evidence="7" key="1">
    <citation type="submission" date="2022-04" db="EMBL/GenBank/DDBJ databases">
        <title>A functionally conserved STORR gene fusion in Papaver species that diverged 16.8 million years ago.</title>
        <authorList>
            <person name="Catania T."/>
        </authorList>
    </citation>
    <scope>NUCLEOTIDE SEQUENCE</scope>
    <source>
        <strain evidence="7">S-188037</strain>
    </source>
</reference>
<feature type="domain" description="Peptidase C83" evidence="6">
    <location>
        <begin position="1"/>
        <end position="221"/>
    </location>
</feature>
<proteinExistence type="predicted"/>
<dbReference type="GO" id="GO:0046872">
    <property type="term" value="F:metal ion binding"/>
    <property type="evidence" value="ECO:0007669"/>
    <property type="project" value="UniProtKB-KW"/>
</dbReference>
<dbReference type="Pfam" id="PF05023">
    <property type="entry name" value="Phytochelatin"/>
    <property type="match status" value="1"/>
</dbReference>
<evidence type="ECO:0000313" key="7">
    <source>
        <dbReference type="EMBL" id="KAI3951096.1"/>
    </source>
</evidence>
<dbReference type="Proteomes" id="UP001202328">
    <property type="component" value="Unassembled WGS sequence"/>
</dbReference>
<dbReference type="EMBL" id="JAJJMB010002559">
    <property type="protein sequence ID" value="KAI3951096.1"/>
    <property type="molecule type" value="Genomic_DNA"/>
</dbReference>
<dbReference type="PANTHER" id="PTHR33447:SF2">
    <property type="entry name" value="GLUTATHIONE GAMMA-GLUTAMYLCYSTEINYLTRANSFERASE"/>
    <property type="match status" value="1"/>
</dbReference>
<keyword evidence="5" id="KW-0012">Acyltransferase</keyword>
<evidence type="ECO:0000256" key="3">
    <source>
        <dbReference type="ARBA" id="ARBA00022679"/>
    </source>
</evidence>
<dbReference type="GO" id="GO:0046938">
    <property type="term" value="P:phytochelatin biosynthetic process"/>
    <property type="evidence" value="ECO:0007669"/>
    <property type="project" value="InterPro"/>
</dbReference>
<gene>
    <name evidence="7" type="ORF">MKW98_028500</name>
</gene>
<evidence type="ECO:0000256" key="4">
    <source>
        <dbReference type="ARBA" id="ARBA00022723"/>
    </source>
</evidence>
<dbReference type="GO" id="GO:0016756">
    <property type="term" value="F:glutathione gamma-glutamylcysteinyltransferase activity"/>
    <property type="evidence" value="ECO:0007669"/>
    <property type="project" value="UniProtKB-EC"/>
</dbReference>
<dbReference type="AlphaFoldDB" id="A0AAD4TD05"/>
<dbReference type="PROSITE" id="PS51443">
    <property type="entry name" value="PCS"/>
    <property type="match status" value="1"/>
</dbReference>
<keyword evidence="8" id="KW-1185">Reference proteome</keyword>
<dbReference type="InterPro" id="IPR038765">
    <property type="entry name" value="Papain-like_cys_pep_sf"/>
</dbReference>
<dbReference type="Pfam" id="PF09328">
    <property type="entry name" value="Phytochelatin_C"/>
    <property type="match status" value="1"/>
</dbReference>
<dbReference type="GO" id="GO:0010273">
    <property type="term" value="P:detoxification of copper ion"/>
    <property type="evidence" value="ECO:0007669"/>
    <property type="project" value="TreeGrafter"/>
</dbReference>
<sequence>MAMAGLYRRVLPSPPAIEFASSEGKELFSEALQSGNMEGFFKLISYFQTQSEPAYCGLASISMVLNALAIDPRRKWKGPWRWFDESMLDCCEPLEKVKAEGITFSKVVCLAHCAGAEVKAFRTNKSSIDDFRKYLMTCTSSEDSHLVTSYHRGPLKQTGSGHFSPIGGYHAARDLALILDTARFKYPPHWVPVTLLWEAMNTIDEATGHHRGFMLISRRLRTPSLLYTLSCKNRSWNDTAKYLMRDVHDLLQSVAVTDVQKVLSVVVTSLPAKFTEFIKWVAEVRRQEDAGSSLSEEEKERLAIKEEVLKQVRETELFKHVVESPCCRSIPSWNDKDTLPELAAMVCSQGAEILSGKLGSSNGFCCKDTCVSLTTDGDTPITVVCGTVVTGNSQQGVDMLVPYSETNPCGCHVSGPCKSNTMHPVCSDILTALLLALPPHTWSSIKDEKLLQEIYNLVLIDNLPRLLQDEVLNLRGQLHSLKICQDKEGEHDDLGVPSLCP</sequence>
<keyword evidence="4" id="KW-0479">Metal-binding</keyword>
<evidence type="ECO:0000256" key="2">
    <source>
        <dbReference type="ARBA" id="ARBA00022539"/>
    </source>
</evidence>
<dbReference type="InterPro" id="IPR007719">
    <property type="entry name" value="PCS_N"/>
</dbReference>
<dbReference type="GO" id="GO:0098849">
    <property type="term" value="P:cellular detoxification of cadmium ion"/>
    <property type="evidence" value="ECO:0007669"/>
    <property type="project" value="TreeGrafter"/>
</dbReference>
<evidence type="ECO:0000313" key="8">
    <source>
        <dbReference type="Proteomes" id="UP001202328"/>
    </source>
</evidence>
<evidence type="ECO:0000259" key="6">
    <source>
        <dbReference type="PROSITE" id="PS51443"/>
    </source>
</evidence>
<name>A0AAD4TD05_9MAGN</name>
<organism evidence="7 8">
    <name type="scientific">Papaver atlanticum</name>
    <dbReference type="NCBI Taxonomy" id="357466"/>
    <lineage>
        <taxon>Eukaryota</taxon>
        <taxon>Viridiplantae</taxon>
        <taxon>Streptophyta</taxon>
        <taxon>Embryophyta</taxon>
        <taxon>Tracheophyta</taxon>
        <taxon>Spermatophyta</taxon>
        <taxon>Magnoliopsida</taxon>
        <taxon>Ranunculales</taxon>
        <taxon>Papaveraceae</taxon>
        <taxon>Papaveroideae</taxon>
        <taxon>Papaver</taxon>
    </lineage>
</organism>
<keyword evidence="3" id="KW-0808">Transferase</keyword>
<dbReference type="SUPFAM" id="SSF54001">
    <property type="entry name" value="Cysteine proteinases"/>
    <property type="match status" value="1"/>
</dbReference>
<accession>A0AAD4TD05</accession>
<protein>
    <recommendedName>
        <fullName evidence="1">glutathione gamma-glutamylcysteinyltransferase</fullName>
        <ecNumber evidence="1">2.3.2.15</ecNumber>
    </recommendedName>
</protein>
<dbReference type="InterPro" id="IPR015407">
    <property type="entry name" value="Phytochelatin_synthase_C"/>
</dbReference>
<dbReference type="EC" id="2.3.2.15" evidence="1"/>
<dbReference type="InterPro" id="IPR038156">
    <property type="entry name" value="PCS_N_sf"/>
</dbReference>
<dbReference type="PANTHER" id="PTHR33447">
    <property type="entry name" value="GLUTATHIONE GAMMA-GLUTAMYLCYSTEINYLTRANSFERASE"/>
    <property type="match status" value="1"/>
</dbReference>
<comment type="caution">
    <text evidence="7">The sequence shown here is derived from an EMBL/GenBank/DDBJ whole genome shotgun (WGS) entry which is preliminary data.</text>
</comment>
<evidence type="ECO:0000256" key="1">
    <source>
        <dbReference type="ARBA" id="ARBA00012468"/>
    </source>
</evidence>